<feature type="transmembrane region" description="Helical" evidence="8">
    <location>
        <begin position="133"/>
        <end position="154"/>
    </location>
</feature>
<comment type="similarity">
    <text evidence="8">Belongs to the MntP (TC 9.B.29) family.</text>
</comment>
<evidence type="ECO:0000256" key="4">
    <source>
        <dbReference type="ARBA" id="ARBA00022989"/>
    </source>
</evidence>
<keyword evidence="10" id="KW-1185">Reference proteome</keyword>
<evidence type="ECO:0000313" key="9">
    <source>
        <dbReference type="EMBL" id="MCU7379621.1"/>
    </source>
</evidence>
<dbReference type="GO" id="GO:0005384">
    <property type="term" value="F:manganese ion transmembrane transporter activity"/>
    <property type="evidence" value="ECO:0007669"/>
    <property type="project" value="UniProtKB-UniRule"/>
</dbReference>
<evidence type="ECO:0000313" key="10">
    <source>
        <dbReference type="Proteomes" id="UP001065549"/>
    </source>
</evidence>
<keyword evidence="7 8" id="KW-0464">Manganese</keyword>
<proteinExistence type="inferred from homology"/>
<feature type="transmembrane region" description="Helical" evidence="8">
    <location>
        <begin position="102"/>
        <end position="127"/>
    </location>
</feature>
<dbReference type="InterPro" id="IPR003810">
    <property type="entry name" value="Mntp/YtaF"/>
</dbReference>
<dbReference type="RefSeq" id="WP_148397618.1">
    <property type="nucleotide sequence ID" value="NZ_JAJAGH010000009.1"/>
</dbReference>
<keyword evidence="2 8" id="KW-1003">Cell membrane</keyword>
<comment type="caution">
    <text evidence="9">The sequence shown here is derived from an EMBL/GenBank/DDBJ whole genome shotgun (WGS) entry which is preliminary data.</text>
</comment>
<dbReference type="PANTHER" id="PTHR35529">
    <property type="entry name" value="MANGANESE EFFLUX PUMP MNTP-RELATED"/>
    <property type="match status" value="1"/>
</dbReference>
<keyword evidence="1 8" id="KW-0813">Transport</keyword>
<dbReference type="GO" id="GO:0005886">
    <property type="term" value="C:plasma membrane"/>
    <property type="evidence" value="ECO:0007669"/>
    <property type="project" value="UniProtKB-SubCell"/>
</dbReference>
<feature type="transmembrane region" description="Helical" evidence="8">
    <location>
        <begin position="6"/>
        <end position="27"/>
    </location>
</feature>
<dbReference type="Proteomes" id="UP001065549">
    <property type="component" value="Unassembled WGS sequence"/>
</dbReference>
<protein>
    <recommendedName>
        <fullName evidence="8">Putative manganese efflux pump MntP</fullName>
    </recommendedName>
</protein>
<name>A0A9J6QTX7_9FIRM</name>
<evidence type="ECO:0000256" key="2">
    <source>
        <dbReference type="ARBA" id="ARBA00022475"/>
    </source>
</evidence>
<dbReference type="AlphaFoldDB" id="A0A9J6QTX7"/>
<reference evidence="9" key="1">
    <citation type="submission" date="2022-09" db="EMBL/GenBank/DDBJ databases">
        <title>Culturomic study of gut microbiota in children with autism spectrum disorder.</title>
        <authorList>
            <person name="Efimov B.A."/>
            <person name="Chaplin A.V."/>
            <person name="Sokolova S.R."/>
            <person name="Pikina A.P."/>
            <person name="Korzhanova M."/>
            <person name="Belova V."/>
            <person name="Korostin D."/>
        </authorList>
    </citation>
    <scope>NUCLEOTIDE SEQUENCE</scope>
    <source>
        <strain evidence="9">ASD5510</strain>
    </source>
</reference>
<dbReference type="PANTHER" id="PTHR35529:SF1">
    <property type="entry name" value="MANGANESE EFFLUX PUMP MNTP-RELATED"/>
    <property type="match status" value="1"/>
</dbReference>
<feature type="transmembrane region" description="Helical" evidence="8">
    <location>
        <begin position="60"/>
        <end position="81"/>
    </location>
</feature>
<comment type="subcellular location">
    <subcellularLocation>
        <location evidence="8">Cell membrane</location>
        <topology evidence="8">Multi-pass membrane protein</topology>
    </subcellularLocation>
</comment>
<feature type="transmembrane region" description="Helical" evidence="8">
    <location>
        <begin position="34"/>
        <end position="54"/>
    </location>
</feature>
<evidence type="ECO:0000256" key="3">
    <source>
        <dbReference type="ARBA" id="ARBA00022692"/>
    </source>
</evidence>
<evidence type="ECO:0000256" key="7">
    <source>
        <dbReference type="ARBA" id="ARBA00023211"/>
    </source>
</evidence>
<dbReference type="HAMAP" id="MF_01521">
    <property type="entry name" value="MntP_pump"/>
    <property type="match status" value="1"/>
</dbReference>
<keyword evidence="3 8" id="KW-0812">Transmembrane</keyword>
<keyword evidence="4 8" id="KW-1133">Transmembrane helix</keyword>
<evidence type="ECO:0000256" key="8">
    <source>
        <dbReference type="HAMAP-Rule" id="MF_01521"/>
    </source>
</evidence>
<keyword evidence="5 8" id="KW-0406">Ion transport</keyword>
<accession>A0A9J6QTX7</accession>
<dbReference type="Pfam" id="PF02659">
    <property type="entry name" value="Mntp"/>
    <property type="match status" value="1"/>
</dbReference>
<evidence type="ECO:0000256" key="6">
    <source>
        <dbReference type="ARBA" id="ARBA00023136"/>
    </source>
</evidence>
<keyword evidence="6 8" id="KW-0472">Membrane</keyword>
<sequence length="183" mass="19080">MGFIEVALIGVGLAMDAVAVSMTNGMIYKNLKSVDYIGMLAFFAGFQMLMPVVGYYAGSLFAGIMSAWSGLVILLILGIIGGKMIKEGVAHLKEHQMPKNRVLTLGILLFQAIATSIDALAVGLGFSFLGVPIGAAAAEIGIITAIMVMISIYVGRKFGDLLGSKAEILGGTILVIIGIKAIL</sequence>
<evidence type="ECO:0000256" key="1">
    <source>
        <dbReference type="ARBA" id="ARBA00022448"/>
    </source>
</evidence>
<comment type="function">
    <text evidence="8">Probably functions as a manganese efflux pump.</text>
</comment>
<dbReference type="EMBL" id="JAOSHN010000006">
    <property type="protein sequence ID" value="MCU7379621.1"/>
    <property type="molecule type" value="Genomic_DNA"/>
</dbReference>
<gene>
    <name evidence="8" type="primary">mntP</name>
    <name evidence="9" type="ORF">OBO34_14840</name>
</gene>
<evidence type="ECO:0000256" key="5">
    <source>
        <dbReference type="ARBA" id="ARBA00023065"/>
    </source>
</evidence>
<dbReference type="InterPro" id="IPR022929">
    <property type="entry name" value="Put_MntP"/>
</dbReference>
<organism evidence="9 10">
    <name type="scientific">Hominibacterium faecale</name>
    <dbReference type="NCBI Taxonomy" id="2839743"/>
    <lineage>
        <taxon>Bacteria</taxon>
        <taxon>Bacillati</taxon>
        <taxon>Bacillota</taxon>
        <taxon>Clostridia</taxon>
        <taxon>Peptostreptococcales</taxon>
        <taxon>Anaerovoracaceae</taxon>
        <taxon>Hominibacterium</taxon>
    </lineage>
</organism>